<dbReference type="SUPFAM" id="SSF46565">
    <property type="entry name" value="Chaperone J-domain"/>
    <property type="match status" value="1"/>
</dbReference>
<gene>
    <name evidence="3" type="ORF">H4W19_12705</name>
</gene>
<proteinExistence type="predicted"/>
<evidence type="ECO:0000259" key="2">
    <source>
        <dbReference type="PROSITE" id="PS50076"/>
    </source>
</evidence>
<dbReference type="EMBL" id="CP060028">
    <property type="protein sequence ID" value="QND79217.1"/>
    <property type="molecule type" value="Genomic_DNA"/>
</dbReference>
<keyword evidence="1" id="KW-0143">Chaperone</keyword>
<evidence type="ECO:0000313" key="4">
    <source>
        <dbReference type="Proteomes" id="UP000515506"/>
    </source>
</evidence>
<name>A0ABX6R7N1_PSEMX</name>
<dbReference type="RefSeq" id="WP_185894584.1">
    <property type="nucleotide sequence ID" value="NZ_CP060028.1"/>
</dbReference>
<dbReference type="Gene3D" id="1.10.287.110">
    <property type="entry name" value="DnaJ domain"/>
    <property type="match status" value="1"/>
</dbReference>
<dbReference type="PROSITE" id="PS50076">
    <property type="entry name" value="DNAJ_2"/>
    <property type="match status" value="1"/>
</dbReference>
<dbReference type="PRINTS" id="PR00625">
    <property type="entry name" value="JDOMAIN"/>
</dbReference>
<dbReference type="SMART" id="SM00271">
    <property type="entry name" value="DnaJ"/>
    <property type="match status" value="1"/>
</dbReference>
<dbReference type="Proteomes" id="UP000515506">
    <property type="component" value="Chromosome"/>
</dbReference>
<feature type="domain" description="J" evidence="2">
    <location>
        <begin position="2"/>
        <end position="72"/>
    </location>
</feature>
<dbReference type="CDD" id="cd06257">
    <property type="entry name" value="DnaJ"/>
    <property type="match status" value="1"/>
</dbReference>
<dbReference type="InterPro" id="IPR001623">
    <property type="entry name" value="DnaJ_domain"/>
</dbReference>
<dbReference type="InterPro" id="IPR036869">
    <property type="entry name" value="J_dom_sf"/>
</dbReference>
<accession>A0ABX6R7N1</accession>
<dbReference type="Pfam" id="PF00226">
    <property type="entry name" value="DnaJ"/>
    <property type="match status" value="1"/>
</dbReference>
<keyword evidence="4" id="KW-1185">Reference proteome</keyword>
<evidence type="ECO:0000256" key="1">
    <source>
        <dbReference type="ARBA" id="ARBA00023186"/>
    </source>
</evidence>
<organism evidence="3 4">
    <name type="scientific">Pseudoxanthomonas mexicana</name>
    <dbReference type="NCBI Taxonomy" id="128785"/>
    <lineage>
        <taxon>Bacteria</taxon>
        <taxon>Pseudomonadati</taxon>
        <taxon>Pseudomonadota</taxon>
        <taxon>Gammaproteobacteria</taxon>
        <taxon>Lysobacterales</taxon>
        <taxon>Lysobacteraceae</taxon>
        <taxon>Pseudoxanthomonas</taxon>
    </lineage>
</organism>
<sequence length="176" mass="19493">MDPYEVLGIRPNSGRDEIELAHKGRRGQYHPDRYPQSDVQIQAWAASKMQELNQVCAVLSNREERDRSDEGHVYRSSWLELPQAQPSSCPVRLGTLRRAVGEGGMPHRGSSPGRWTTTAKTFGRTTSWCRSSACSSVKPAGNPDQEGQMQSPPIAHRLGAGAIQVIHLTVKRPLEP</sequence>
<evidence type="ECO:0000313" key="3">
    <source>
        <dbReference type="EMBL" id="QND79217.1"/>
    </source>
</evidence>
<reference evidence="3 4" key="1">
    <citation type="submission" date="2020-08" db="EMBL/GenBank/DDBJ databases">
        <title>Streptomycin resistant and MDR strain, P. mexicana.</title>
        <authorList>
            <person name="Ganesh-kumar S."/>
            <person name="Zhe T."/>
            <person name="Yu Z."/>
            <person name="Min Y."/>
        </authorList>
    </citation>
    <scope>NUCLEOTIDE SEQUENCE [LARGE SCALE GENOMIC DNA]</scope>
    <source>
        <strain evidence="3 4">GTZY</strain>
    </source>
</reference>
<protein>
    <submittedName>
        <fullName evidence="3">J domain-containing protein</fullName>
    </submittedName>
</protein>